<dbReference type="Proteomes" id="UP001217838">
    <property type="component" value="Unassembled WGS sequence"/>
</dbReference>
<organism evidence="1 2">
    <name type="scientific">Nannocystis radixulma</name>
    <dbReference type="NCBI Taxonomy" id="2995305"/>
    <lineage>
        <taxon>Bacteria</taxon>
        <taxon>Pseudomonadati</taxon>
        <taxon>Myxococcota</taxon>
        <taxon>Polyangia</taxon>
        <taxon>Nannocystales</taxon>
        <taxon>Nannocystaceae</taxon>
        <taxon>Nannocystis</taxon>
    </lineage>
</organism>
<evidence type="ECO:0000313" key="2">
    <source>
        <dbReference type="Proteomes" id="UP001217838"/>
    </source>
</evidence>
<evidence type="ECO:0008006" key="3">
    <source>
        <dbReference type="Google" id="ProtNLM"/>
    </source>
</evidence>
<dbReference type="EMBL" id="JAQNDN010000019">
    <property type="protein sequence ID" value="MDC0672156.1"/>
    <property type="molecule type" value="Genomic_DNA"/>
</dbReference>
<name>A0ABT5BGP1_9BACT</name>
<dbReference type="RefSeq" id="WP_272003441.1">
    <property type="nucleotide sequence ID" value="NZ_JAQNDN010000019.1"/>
</dbReference>
<gene>
    <name evidence="1" type="ORF">POL58_30695</name>
</gene>
<keyword evidence="2" id="KW-1185">Reference proteome</keyword>
<proteinExistence type="predicted"/>
<protein>
    <recommendedName>
        <fullName evidence="3">Bacterial Ig-like domain-containing protein</fullName>
    </recommendedName>
</protein>
<reference evidence="1 2" key="1">
    <citation type="submission" date="2022-11" db="EMBL/GenBank/DDBJ databases">
        <title>Minimal conservation of predation-associated metabolite biosynthetic gene clusters underscores biosynthetic potential of Myxococcota including descriptions for ten novel species: Archangium lansinium sp. nov., Myxococcus landrumus sp. nov., Nannocystis bai.</title>
        <authorList>
            <person name="Ahearne A."/>
            <person name="Stevens C."/>
            <person name="Dowd S."/>
        </authorList>
    </citation>
    <scope>NUCLEOTIDE SEQUENCE [LARGE SCALE GENOMIC DNA]</scope>
    <source>
        <strain evidence="1 2">NCELM</strain>
    </source>
</reference>
<sequence length="261" mass="27512">MLLSSLIVGPVHAIPLPVNDDALEPTVIAEAPFTAKQKTLGATVGVLDPEPGCADVVGNTVWYAYTATTDGLIHADTFGSNYDTVLSVYTFPEQATFELVTCNSDFPEGHPQSSVDFQAVAGETYFFMIGAAPSVQGGALTFNLEVDQPFEISVQFGQEPLLEPDDVFLFGEVVCTRPTSIAIEGTLTQKVKGVPNSVSFTVPDVSCDFQGSFFLTVPGLFAPGKATVVFTASATFDGEIATTSDKVPVSIIVPEESDGVP</sequence>
<accession>A0ABT5BGP1</accession>
<evidence type="ECO:0000313" key="1">
    <source>
        <dbReference type="EMBL" id="MDC0672156.1"/>
    </source>
</evidence>
<comment type="caution">
    <text evidence="1">The sequence shown here is derived from an EMBL/GenBank/DDBJ whole genome shotgun (WGS) entry which is preliminary data.</text>
</comment>